<evidence type="ECO:0000256" key="1">
    <source>
        <dbReference type="ARBA" id="ARBA00002536"/>
    </source>
</evidence>
<dbReference type="PIRSF" id="PIRSF017385">
    <property type="entry name" value="CtaF"/>
    <property type="match status" value="1"/>
</dbReference>
<keyword evidence="6 10" id="KW-1278">Translocase</keyword>
<comment type="similarity">
    <text evidence="3 10">Belongs to the cytochrome c oxidase bacterial subunit CtaF family.</text>
</comment>
<proteinExistence type="inferred from homology"/>
<evidence type="ECO:0000313" key="12">
    <source>
        <dbReference type="EMBL" id="GMA27334.1"/>
    </source>
</evidence>
<organism evidence="12 13">
    <name type="scientific">Arenivirga flava</name>
    <dbReference type="NCBI Taxonomy" id="1930060"/>
    <lineage>
        <taxon>Bacteria</taxon>
        <taxon>Bacillati</taxon>
        <taxon>Actinomycetota</taxon>
        <taxon>Actinomycetes</taxon>
        <taxon>Micrococcales</taxon>
        <taxon>Microbacteriaceae</taxon>
        <taxon>Arenivirga</taxon>
    </lineage>
</organism>
<keyword evidence="8 10" id="KW-0472">Membrane</keyword>
<protein>
    <recommendedName>
        <fullName evidence="10">Cytochrome c oxidase polypeptide 4</fullName>
        <ecNumber evidence="10">7.1.1.9</ecNumber>
    </recommendedName>
    <alternativeName>
        <fullName evidence="10">Cytochrome aa3 subunit 4</fullName>
    </alternativeName>
    <alternativeName>
        <fullName evidence="10">Cytochrome c oxidase polypeptide IV</fullName>
    </alternativeName>
</protein>
<feature type="transmembrane region" description="Helical" evidence="11">
    <location>
        <begin position="6"/>
        <end position="28"/>
    </location>
</feature>
<gene>
    <name evidence="12" type="ORF">GCM10025874_05870</name>
</gene>
<reference evidence="12 13" key="1">
    <citation type="journal article" date="2014" name="Int. J. Syst. Evol. Microbiol.">
        <title>Complete genome sequence of Corynebacterium casei LMG S-19264T (=DSM 44701T), isolated from a smear-ripened cheese.</title>
        <authorList>
            <consortium name="US DOE Joint Genome Institute (JGI-PGF)"/>
            <person name="Walter F."/>
            <person name="Albersmeier A."/>
            <person name="Kalinowski J."/>
            <person name="Ruckert C."/>
        </authorList>
    </citation>
    <scope>NUCLEOTIDE SEQUENCE [LARGE SCALE GENOMIC DNA]</scope>
    <source>
        <strain evidence="12 13">NBRC 112289</strain>
    </source>
</reference>
<name>A0AA37UDW4_9MICO</name>
<comment type="catalytic activity">
    <reaction evidence="9 10">
        <text>4 Fe(II)-[cytochrome c] + O2 + 8 H(+)(in) = 4 Fe(III)-[cytochrome c] + 2 H2O + 4 H(+)(out)</text>
        <dbReference type="Rhea" id="RHEA:11436"/>
        <dbReference type="Rhea" id="RHEA-COMP:10350"/>
        <dbReference type="Rhea" id="RHEA-COMP:14399"/>
        <dbReference type="ChEBI" id="CHEBI:15377"/>
        <dbReference type="ChEBI" id="CHEBI:15378"/>
        <dbReference type="ChEBI" id="CHEBI:15379"/>
        <dbReference type="ChEBI" id="CHEBI:29033"/>
        <dbReference type="ChEBI" id="CHEBI:29034"/>
        <dbReference type="EC" id="7.1.1.9"/>
    </reaction>
</comment>
<evidence type="ECO:0000256" key="11">
    <source>
        <dbReference type="SAM" id="Phobius"/>
    </source>
</evidence>
<dbReference type="GO" id="GO:0004129">
    <property type="term" value="F:cytochrome-c oxidase activity"/>
    <property type="evidence" value="ECO:0007669"/>
    <property type="project" value="UniProtKB-EC"/>
</dbReference>
<comment type="subunit">
    <text evidence="10">Associates with subunits I, II and III to form cytochrome c oxidase.</text>
</comment>
<evidence type="ECO:0000256" key="6">
    <source>
        <dbReference type="ARBA" id="ARBA00022967"/>
    </source>
</evidence>
<accession>A0AA37UDW4</accession>
<sequence>MKTNIGLFWILAVFFVLADAAYIAWSLIDHGSIEWTGTLGIGLAGVLSAFIAFYVNLSYKAQGGELPEDRLDAAIDDGEPEQGFFSPWSWWPLALASGAAVCFLALAVGIWLLFIGVAFTVVALVGWTYEYQRGNFGH</sequence>
<evidence type="ECO:0000256" key="7">
    <source>
        <dbReference type="ARBA" id="ARBA00022989"/>
    </source>
</evidence>
<keyword evidence="13" id="KW-1185">Reference proteome</keyword>
<comment type="function">
    <text evidence="1 10">Part of cytochrome c oxidase, its function is unknown.</text>
</comment>
<keyword evidence="5 11" id="KW-0812">Transmembrane</keyword>
<dbReference type="Pfam" id="PF12270">
    <property type="entry name" value="Cyt_c_ox_IV"/>
    <property type="match status" value="1"/>
</dbReference>
<dbReference type="InterPro" id="IPR021050">
    <property type="entry name" value="Cyt_c_oxidase_su4_actinobac"/>
</dbReference>
<dbReference type="GO" id="GO:0022900">
    <property type="term" value="P:electron transport chain"/>
    <property type="evidence" value="ECO:0007669"/>
    <property type="project" value="InterPro"/>
</dbReference>
<dbReference type="AlphaFoldDB" id="A0AA37UDW4"/>
<dbReference type="Proteomes" id="UP001157160">
    <property type="component" value="Unassembled WGS sequence"/>
</dbReference>
<comment type="subcellular location">
    <subcellularLocation>
        <location evidence="2">Cell membrane</location>
        <topology evidence="2">Multi-pass membrane protein</topology>
    </subcellularLocation>
</comment>
<evidence type="ECO:0000256" key="10">
    <source>
        <dbReference type="PIRNR" id="PIRNR017385"/>
    </source>
</evidence>
<comment type="caution">
    <text evidence="12">The sequence shown here is derived from an EMBL/GenBank/DDBJ whole genome shotgun (WGS) entry which is preliminary data.</text>
</comment>
<evidence type="ECO:0000256" key="3">
    <source>
        <dbReference type="ARBA" id="ARBA00006870"/>
    </source>
</evidence>
<evidence type="ECO:0000256" key="5">
    <source>
        <dbReference type="ARBA" id="ARBA00022692"/>
    </source>
</evidence>
<keyword evidence="4 10" id="KW-1003">Cell membrane</keyword>
<dbReference type="EC" id="7.1.1.9" evidence="10"/>
<feature type="transmembrane region" description="Helical" evidence="11">
    <location>
        <begin position="35"/>
        <end position="55"/>
    </location>
</feature>
<dbReference type="RefSeq" id="WP_284229853.1">
    <property type="nucleotide sequence ID" value="NZ_BSUL01000001.1"/>
</dbReference>
<dbReference type="GO" id="GO:0005886">
    <property type="term" value="C:plasma membrane"/>
    <property type="evidence" value="ECO:0007669"/>
    <property type="project" value="UniProtKB-SubCell"/>
</dbReference>
<evidence type="ECO:0000256" key="2">
    <source>
        <dbReference type="ARBA" id="ARBA00004651"/>
    </source>
</evidence>
<feature type="transmembrane region" description="Helical" evidence="11">
    <location>
        <begin position="94"/>
        <end position="127"/>
    </location>
</feature>
<evidence type="ECO:0000256" key="9">
    <source>
        <dbReference type="ARBA" id="ARBA00047816"/>
    </source>
</evidence>
<evidence type="ECO:0000313" key="13">
    <source>
        <dbReference type="Proteomes" id="UP001157160"/>
    </source>
</evidence>
<keyword evidence="7 11" id="KW-1133">Transmembrane helix</keyword>
<dbReference type="EMBL" id="BSUL01000001">
    <property type="protein sequence ID" value="GMA27334.1"/>
    <property type="molecule type" value="Genomic_DNA"/>
</dbReference>
<evidence type="ECO:0000256" key="8">
    <source>
        <dbReference type="ARBA" id="ARBA00023136"/>
    </source>
</evidence>
<evidence type="ECO:0000256" key="4">
    <source>
        <dbReference type="ARBA" id="ARBA00022475"/>
    </source>
</evidence>